<gene>
    <name evidence="2" type="ORF">PIB30_071621</name>
</gene>
<reference evidence="2 3" key="1">
    <citation type="journal article" date="2023" name="Plants (Basel)">
        <title>Bridging the Gap: Combining Genomics and Transcriptomics Approaches to Understand Stylosanthes scabra, an Orphan Legume from the Brazilian Caatinga.</title>
        <authorList>
            <person name="Ferreira-Neto J.R.C."/>
            <person name="da Silva M.D."/>
            <person name="Binneck E."/>
            <person name="de Melo N.F."/>
            <person name="da Silva R.H."/>
            <person name="de Melo A.L.T.M."/>
            <person name="Pandolfi V."/>
            <person name="Bustamante F.O."/>
            <person name="Brasileiro-Vidal A.C."/>
            <person name="Benko-Iseppon A.M."/>
        </authorList>
    </citation>
    <scope>NUCLEOTIDE SEQUENCE [LARGE SCALE GENOMIC DNA]</scope>
    <source>
        <tissue evidence="2">Leaves</tissue>
    </source>
</reference>
<proteinExistence type="predicted"/>
<name>A0ABU6YM08_9FABA</name>
<dbReference type="EMBL" id="JASCZI010242486">
    <property type="protein sequence ID" value="MED6211219.1"/>
    <property type="molecule type" value="Genomic_DNA"/>
</dbReference>
<keyword evidence="3" id="KW-1185">Reference proteome</keyword>
<accession>A0ABU6YM08</accession>
<sequence>MATAALEATSSSTREEKALGKAKRKGARDNGWDSSELVDDKQGLGRDDAAATATLQWVNVGASLTADGVLGWCESENERD</sequence>
<feature type="region of interest" description="Disordered" evidence="1">
    <location>
        <begin position="1"/>
        <end position="43"/>
    </location>
</feature>
<comment type="caution">
    <text evidence="2">The sequence shown here is derived from an EMBL/GenBank/DDBJ whole genome shotgun (WGS) entry which is preliminary data.</text>
</comment>
<evidence type="ECO:0000313" key="2">
    <source>
        <dbReference type="EMBL" id="MED6211219.1"/>
    </source>
</evidence>
<evidence type="ECO:0000256" key="1">
    <source>
        <dbReference type="SAM" id="MobiDB-lite"/>
    </source>
</evidence>
<organism evidence="2 3">
    <name type="scientific">Stylosanthes scabra</name>
    <dbReference type="NCBI Taxonomy" id="79078"/>
    <lineage>
        <taxon>Eukaryota</taxon>
        <taxon>Viridiplantae</taxon>
        <taxon>Streptophyta</taxon>
        <taxon>Embryophyta</taxon>
        <taxon>Tracheophyta</taxon>
        <taxon>Spermatophyta</taxon>
        <taxon>Magnoliopsida</taxon>
        <taxon>eudicotyledons</taxon>
        <taxon>Gunneridae</taxon>
        <taxon>Pentapetalae</taxon>
        <taxon>rosids</taxon>
        <taxon>fabids</taxon>
        <taxon>Fabales</taxon>
        <taxon>Fabaceae</taxon>
        <taxon>Papilionoideae</taxon>
        <taxon>50 kb inversion clade</taxon>
        <taxon>dalbergioids sensu lato</taxon>
        <taxon>Dalbergieae</taxon>
        <taxon>Pterocarpus clade</taxon>
        <taxon>Stylosanthes</taxon>
    </lineage>
</organism>
<dbReference type="Proteomes" id="UP001341840">
    <property type="component" value="Unassembled WGS sequence"/>
</dbReference>
<protein>
    <submittedName>
        <fullName evidence="2">Uncharacterized protein</fullName>
    </submittedName>
</protein>
<evidence type="ECO:0000313" key="3">
    <source>
        <dbReference type="Proteomes" id="UP001341840"/>
    </source>
</evidence>
<feature type="compositionally biased region" description="Low complexity" evidence="1">
    <location>
        <begin position="1"/>
        <end position="12"/>
    </location>
</feature>